<organism evidence="1 2">
    <name type="scientific">Frankliniella fusca</name>
    <dbReference type="NCBI Taxonomy" id="407009"/>
    <lineage>
        <taxon>Eukaryota</taxon>
        <taxon>Metazoa</taxon>
        <taxon>Ecdysozoa</taxon>
        <taxon>Arthropoda</taxon>
        <taxon>Hexapoda</taxon>
        <taxon>Insecta</taxon>
        <taxon>Pterygota</taxon>
        <taxon>Neoptera</taxon>
        <taxon>Paraneoptera</taxon>
        <taxon>Thysanoptera</taxon>
        <taxon>Terebrantia</taxon>
        <taxon>Thripoidea</taxon>
        <taxon>Thripidae</taxon>
        <taxon>Frankliniella</taxon>
    </lineage>
</organism>
<accession>A0AAE1H915</accession>
<reference evidence="1" key="2">
    <citation type="journal article" date="2023" name="BMC Genomics">
        <title>Pest status, molecular evolution, and epigenetic factors derived from the genome assembly of Frankliniella fusca, a thysanopteran phytovirus vector.</title>
        <authorList>
            <person name="Catto M.A."/>
            <person name="Labadie P.E."/>
            <person name="Jacobson A.L."/>
            <person name="Kennedy G.G."/>
            <person name="Srinivasan R."/>
            <person name="Hunt B.G."/>
        </authorList>
    </citation>
    <scope>NUCLEOTIDE SEQUENCE</scope>
    <source>
        <strain evidence="1">PL_HMW_Pooled</strain>
    </source>
</reference>
<comment type="caution">
    <text evidence="1">The sequence shown here is derived from an EMBL/GenBank/DDBJ whole genome shotgun (WGS) entry which is preliminary data.</text>
</comment>
<dbReference type="Proteomes" id="UP001219518">
    <property type="component" value="Unassembled WGS sequence"/>
</dbReference>
<evidence type="ECO:0000313" key="2">
    <source>
        <dbReference type="Proteomes" id="UP001219518"/>
    </source>
</evidence>
<dbReference type="EMBL" id="JAHWGI010000572">
    <property type="protein sequence ID" value="KAK3916704.1"/>
    <property type="molecule type" value="Genomic_DNA"/>
</dbReference>
<gene>
    <name evidence="1" type="ORF">KUF71_025770</name>
</gene>
<protein>
    <submittedName>
        <fullName evidence="1">Insulin-degrading enzyme</fullName>
    </submittedName>
</protein>
<evidence type="ECO:0000313" key="1">
    <source>
        <dbReference type="EMBL" id="KAK3916704.1"/>
    </source>
</evidence>
<proteinExistence type="predicted"/>
<reference evidence="1" key="1">
    <citation type="submission" date="2021-07" db="EMBL/GenBank/DDBJ databases">
        <authorList>
            <person name="Catto M.A."/>
            <person name="Jacobson A."/>
            <person name="Kennedy G."/>
            <person name="Labadie P."/>
            <person name="Hunt B.G."/>
            <person name="Srinivasan R."/>
        </authorList>
    </citation>
    <scope>NUCLEOTIDE SEQUENCE</scope>
    <source>
        <strain evidence="1">PL_HMW_Pooled</strain>
        <tissue evidence="1">Head</tissue>
    </source>
</reference>
<dbReference type="AlphaFoldDB" id="A0AAE1H915"/>
<sequence>MEVKMISLTVQRLMEEPLIIDHNWIGLLMPTKSNKTQSLNAMGNPHYSRRNRLKNYSSTITDIIMYYPPLLSFDGEVLIEEF</sequence>
<keyword evidence="2" id="KW-1185">Reference proteome</keyword>
<name>A0AAE1H915_9NEOP</name>